<dbReference type="EMBL" id="WWCJ01000013">
    <property type="protein sequence ID" value="MYN03972.1"/>
    <property type="molecule type" value="Genomic_DNA"/>
</dbReference>
<evidence type="ECO:0000256" key="1">
    <source>
        <dbReference type="SAM" id="MobiDB-lite"/>
    </source>
</evidence>
<comment type="caution">
    <text evidence="2">The sequence shown here is derived from an EMBL/GenBank/DDBJ whole genome shotgun (WGS) entry which is preliminary data.</text>
</comment>
<organism evidence="2 3">
    <name type="scientific">Pseudoduganella guangdongensis</name>
    <dbReference type="NCBI Taxonomy" id="2692179"/>
    <lineage>
        <taxon>Bacteria</taxon>
        <taxon>Pseudomonadati</taxon>
        <taxon>Pseudomonadota</taxon>
        <taxon>Betaproteobacteria</taxon>
        <taxon>Burkholderiales</taxon>
        <taxon>Oxalobacteraceae</taxon>
        <taxon>Telluria group</taxon>
        <taxon>Pseudoduganella</taxon>
    </lineage>
</organism>
<protein>
    <submittedName>
        <fullName evidence="2">Transposase</fullName>
    </submittedName>
</protein>
<proteinExistence type="predicted"/>
<dbReference type="AlphaFoldDB" id="A0A6N9HM57"/>
<evidence type="ECO:0000313" key="3">
    <source>
        <dbReference type="Proteomes" id="UP000448575"/>
    </source>
</evidence>
<gene>
    <name evidence="2" type="ORF">GTP41_17915</name>
</gene>
<feature type="compositionally biased region" description="Basic and acidic residues" evidence="1">
    <location>
        <begin position="7"/>
        <end position="25"/>
    </location>
</feature>
<feature type="region of interest" description="Disordered" evidence="1">
    <location>
        <begin position="1"/>
        <end position="25"/>
    </location>
</feature>
<name>A0A6N9HM57_9BURK</name>
<evidence type="ECO:0000313" key="2">
    <source>
        <dbReference type="EMBL" id="MYN03972.1"/>
    </source>
</evidence>
<dbReference type="RefSeq" id="WP_161026945.1">
    <property type="nucleotide sequence ID" value="NZ_WWCJ01000013.1"/>
</dbReference>
<accession>A0A6N9HM57</accession>
<reference evidence="2 3" key="1">
    <citation type="submission" date="2019-12" db="EMBL/GenBank/DDBJ databases">
        <title>Novel species isolated from a subtropical stream in China.</title>
        <authorList>
            <person name="Lu H."/>
        </authorList>
    </citation>
    <scope>NUCLEOTIDE SEQUENCE [LARGE SCALE GENOMIC DNA]</scope>
    <source>
        <strain evidence="2 3">DS3</strain>
    </source>
</reference>
<dbReference type="Proteomes" id="UP000448575">
    <property type="component" value="Unassembled WGS sequence"/>
</dbReference>
<keyword evidence="3" id="KW-1185">Reference proteome</keyword>
<sequence length="79" mass="8898">MPYVHSMVRESRQEGWRQEGRDEGQLEGRRQMLAEVLASRFGALPEPVRLQLQAASHEQLSRWASRALVAPTLAELTGA</sequence>